<dbReference type="PANTHER" id="PTHR46986">
    <property type="entry name" value="ENDORIBONUCLEASE YBEY, CHLOROPLASTIC"/>
    <property type="match status" value="1"/>
</dbReference>
<keyword evidence="2 7" id="KW-0540">Nuclease</keyword>
<feature type="binding site" evidence="7">
    <location>
        <position position="111"/>
    </location>
    <ligand>
        <name>Zn(2+)</name>
        <dbReference type="ChEBI" id="CHEBI:29105"/>
        <note>catalytic</note>
    </ligand>
</feature>
<comment type="similarity">
    <text evidence="1 7">Belongs to the endoribonuclease YbeY family.</text>
</comment>
<dbReference type="EC" id="3.1.-.-" evidence="7"/>
<proteinExistence type="inferred from homology"/>
<dbReference type="Proteomes" id="UP000253383">
    <property type="component" value="Unassembled WGS sequence"/>
</dbReference>
<feature type="binding site" evidence="7">
    <location>
        <position position="117"/>
    </location>
    <ligand>
        <name>Zn(2+)</name>
        <dbReference type="ChEBI" id="CHEBI:29105"/>
        <note>catalytic</note>
    </ligand>
</feature>
<evidence type="ECO:0000256" key="7">
    <source>
        <dbReference type="HAMAP-Rule" id="MF_00009"/>
    </source>
</evidence>
<dbReference type="EMBL" id="QOWE01000016">
    <property type="protein sequence ID" value="RCR67980.1"/>
    <property type="molecule type" value="Genomic_DNA"/>
</dbReference>
<keyword evidence="4 7" id="KW-0255">Endonuclease</keyword>
<keyword evidence="7" id="KW-0963">Cytoplasm</keyword>
<evidence type="ECO:0000313" key="8">
    <source>
        <dbReference type="EMBL" id="RCR67980.1"/>
    </source>
</evidence>
<dbReference type="Pfam" id="PF02130">
    <property type="entry name" value="YbeY"/>
    <property type="match status" value="1"/>
</dbReference>
<name>A0A368JJZ8_9BACT</name>
<dbReference type="HAMAP" id="MF_00009">
    <property type="entry name" value="Endoribonucl_YbeY"/>
    <property type="match status" value="1"/>
</dbReference>
<comment type="caution">
    <text evidence="8">The sequence shown here is derived from an EMBL/GenBank/DDBJ whole genome shotgun (WGS) entry which is preliminary data.</text>
</comment>
<evidence type="ECO:0000256" key="3">
    <source>
        <dbReference type="ARBA" id="ARBA00022723"/>
    </source>
</evidence>
<dbReference type="GO" id="GO:0008270">
    <property type="term" value="F:zinc ion binding"/>
    <property type="evidence" value="ECO:0007669"/>
    <property type="project" value="UniProtKB-UniRule"/>
</dbReference>
<evidence type="ECO:0000256" key="5">
    <source>
        <dbReference type="ARBA" id="ARBA00022801"/>
    </source>
</evidence>
<dbReference type="AlphaFoldDB" id="A0A368JJZ8"/>
<organism evidence="8 9">
    <name type="scientific">Larkinella punicea</name>
    <dbReference type="NCBI Taxonomy" id="2315727"/>
    <lineage>
        <taxon>Bacteria</taxon>
        <taxon>Pseudomonadati</taxon>
        <taxon>Bacteroidota</taxon>
        <taxon>Cytophagia</taxon>
        <taxon>Cytophagales</taxon>
        <taxon>Spirosomataceae</taxon>
        <taxon>Larkinella</taxon>
    </lineage>
</organism>
<dbReference type="SUPFAM" id="SSF55486">
    <property type="entry name" value="Metalloproteases ('zincins'), catalytic domain"/>
    <property type="match status" value="1"/>
</dbReference>
<keyword evidence="7" id="KW-0690">Ribosome biogenesis</keyword>
<evidence type="ECO:0000256" key="4">
    <source>
        <dbReference type="ARBA" id="ARBA00022759"/>
    </source>
</evidence>
<gene>
    <name evidence="7 8" type="primary">ybeY</name>
    <name evidence="8" type="ORF">DUE52_19275</name>
</gene>
<dbReference type="OrthoDB" id="9811984at2"/>
<dbReference type="Gene3D" id="3.40.390.30">
    <property type="entry name" value="Metalloproteases ('zincins'), catalytic domain"/>
    <property type="match status" value="1"/>
</dbReference>
<evidence type="ECO:0000256" key="6">
    <source>
        <dbReference type="ARBA" id="ARBA00022833"/>
    </source>
</evidence>
<keyword evidence="5 7" id="KW-0378">Hydrolase</keyword>
<dbReference type="InterPro" id="IPR023091">
    <property type="entry name" value="MetalPrtase_cat_dom_sf_prd"/>
</dbReference>
<dbReference type="PANTHER" id="PTHR46986:SF1">
    <property type="entry name" value="ENDORIBONUCLEASE YBEY, CHLOROPLASTIC"/>
    <property type="match status" value="1"/>
</dbReference>
<dbReference type="GO" id="GO:0004222">
    <property type="term" value="F:metalloendopeptidase activity"/>
    <property type="evidence" value="ECO:0007669"/>
    <property type="project" value="InterPro"/>
</dbReference>
<comment type="subcellular location">
    <subcellularLocation>
        <location evidence="7">Cytoplasm</location>
    </subcellularLocation>
</comment>
<evidence type="ECO:0000256" key="1">
    <source>
        <dbReference type="ARBA" id="ARBA00010875"/>
    </source>
</evidence>
<dbReference type="NCBIfam" id="TIGR00043">
    <property type="entry name" value="rRNA maturation RNase YbeY"/>
    <property type="match status" value="1"/>
</dbReference>
<evidence type="ECO:0000313" key="9">
    <source>
        <dbReference type="Proteomes" id="UP000253383"/>
    </source>
</evidence>
<evidence type="ECO:0000256" key="2">
    <source>
        <dbReference type="ARBA" id="ARBA00022722"/>
    </source>
</evidence>
<dbReference type="GO" id="GO:0005737">
    <property type="term" value="C:cytoplasm"/>
    <property type="evidence" value="ECO:0007669"/>
    <property type="project" value="UniProtKB-SubCell"/>
</dbReference>
<sequence length="151" mass="17954">MIRFFTEDVKFNLSRKIPTRQWLTNLALKEGFSVGELNYIFCSDEYLLQVNREYLEHDYYTDIITFDNSEEENRLEGDIFVSIDRIRDNARQLTIPEEQELRRVLAHGLLHLCGYGDKTDEEVKRMREKEEEGLIDWNNRSLNRASGQSDL</sequence>
<comment type="cofactor">
    <cofactor evidence="7">
        <name>Zn(2+)</name>
        <dbReference type="ChEBI" id="CHEBI:29105"/>
    </cofactor>
    <text evidence="7">Binds 1 zinc ion.</text>
</comment>
<feature type="binding site" evidence="7">
    <location>
        <position position="107"/>
    </location>
    <ligand>
        <name>Zn(2+)</name>
        <dbReference type="ChEBI" id="CHEBI:29105"/>
        <note>catalytic</note>
    </ligand>
</feature>
<dbReference type="InterPro" id="IPR002036">
    <property type="entry name" value="YbeY"/>
</dbReference>
<keyword evidence="9" id="KW-1185">Reference proteome</keyword>
<dbReference type="GO" id="GO:0004521">
    <property type="term" value="F:RNA endonuclease activity"/>
    <property type="evidence" value="ECO:0007669"/>
    <property type="project" value="UniProtKB-UniRule"/>
</dbReference>
<dbReference type="RefSeq" id="WP_114407676.1">
    <property type="nucleotide sequence ID" value="NZ_QOWE01000016.1"/>
</dbReference>
<keyword evidence="3 7" id="KW-0479">Metal-binding</keyword>
<keyword evidence="6 7" id="KW-0862">Zinc</keyword>
<comment type="function">
    <text evidence="7">Single strand-specific metallo-endoribonuclease involved in late-stage 70S ribosome quality control and in maturation of the 3' terminus of the 16S rRNA.</text>
</comment>
<dbReference type="GO" id="GO:0006364">
    <property type="term" value="P:rRNA processing"/>
    <property type="evidence" value="ECO:0007669"/>
    <property type="project" value="UniProtKB-UniRule"/>
</dbReference>
<reference evidence="8 9" key="1">
    <citation type="submission" date="2018-07" db="EMBL/GenBank/DDBJ databases">
        <title>Genome analysis of Larkinella rosea.</title>
        <authorList>
            <person name="Zhou Z."/>
            <person name="Wang G."/>
        </authorList>
    </citation>
    <scope>NUCLEOTIDE SEQUENCE [LARGE SCALE GENOMIC DNA]</scope>
    <source>
        <strain evidence="9">zzj9</strain>
    </source>
</reference>
<keyword evidence="7" id="KW-0698">rRNA processing</keyword>
<protein>
    <recommendedName>
        <fullName evidence="7">Endoribonuclease YbeY</fullName>
        <ecNumber evidence="7">3.1.-.-</ecNumber>
    </recommendedName>
</protein>
<accession>A0A368JJZ8</accession>